<dbReference type="Gene3D" id="1.10.510.10">
    <property type="entry name" value="Transferase(Phosphotransferase) domain 1"/>
    <property type="match status" value="1"/>
</dbReference>
<name>A0A2G4EXQ8_9CYAN</name>
<evidence type="ECO:0000313" key="4">
    <source>
        <dbReference type="Proteomes" id="UP000226442"/>
    </source>
</evidence>
<comment type="caution">
    <text evidence="3">The sequence shown here is derived from an EMBL/GenBank/DDBJ whole genome shotgun (WGS) entry which is preliminary data.</text>
</comment>
<reference evidence="3" key="1">
    <citation type="submission" date="2017-10" db="EMBL/GenBank/DDBJ databases">
        <title>Draft genome sequence of the planktic cyanobacteria Tychonema bourrellyi isolated from alpine lentic freshwater.</title>
        <authorList>
            <person name="Tett A."/>
            <person name="Armanini F."/>
            <person name="Asnicar F."/>
            <person name="Boscaini A."/>
            <person name="Pasolli E."/>
            <person name="Zolfo M."/>
            <person name="Donati C."/>
            <person name="Salmaso N."/>
            <person name="Segata N."/>
        </authorList>
    </citation>
    <scope>NUCLEOTIDE SEQUENCE</scope>
    <source>
        <strain evidence="3">FEM_GT703</strain>
    </source>
</reference>
<dbReference type="AlphaFoldDB" id="A0A2G4EXQ8"/>
<accession>A0A2G4EXQ8</accession>
<protein>
    <submittedName>
        <fullName evidence="3">DUF1036 domain-containing protein</fullName>
    </submittedName>
</protein>
<dbReference type="RefSeq" id="WP_096829544.1">
    <property type="nucleotide sequence ID" value="NZ_NXIB02000109.1"/>
</dbReference>
<dbReference type="Proteomes" id="UP000226442">
    <property type="component" value="Unassembled WGS sequence"/>
</dbReference>
<evidence type="ECO:0000313" key="3">
    <source>
        <dbReference type="EMBL" id="PHX54309.1"/>
    </source>
</evidence>
<dbReference type="OrthoDB" id="2485468at2"/>
<sequence length="677" mass="75726">MTTTHVLYPTITKYYSAIRHPQVAFKNTDPLLAAGKPVEISNSQGIRNLWSAAGGFACVFKYETFTPQKLWAVRCFLQSTSSVATHYSKVSSRLPNIPCSSYFVECSFLAQGIRVDGNLYPTVKMEWAEGKDLRTFIRDNLNNKNKLDLLAQAWVKLSKDLADNGIAHGDLQHGNITVDDSNGVNLKLIDYDSLYFSVDGNGINDEIKGIPDYQHPLRSQLQKQCLEIDFFPQLVIYLSIVSIAENPQLWSNYNLDNTERLLFSVPDFQNPDRAQVFQVLSQLSPNIARLADELKKICKLTDFSKIPSLDTVLTPPVTKWNPAGSGTTSTTQNPQTQQWNPSGGTATNQPQNPQPQTWNPVGSGTTSQPQNPQTQQWNPSGGTATNQSKNPQPQTWNPTGSNSTNPNINTSQTSLTQQTQKGSYPVVVKTIAVISTVIATSLGGFCYYQYQQINQVKQQIEKIRLDKKILPPKGNKPSLSVELQNMMNVVQGKESFLYQDIEQLVSRIESQKSDFEKDINNWQSRVNKLEGEKGSLQEERDQLQSKVNEYEKYTYVNFCNKTPSKTIAAAFAYWDGKGLTSRGWWIVEPGKCTEIVVEQNYRGNVYIHGTYNRGERSWGSGDSSFCVDIVNVFKMPNSDKASCSGGNLKQVTMSEFAVSPGTNNWDFNDKDSTGTDY</sequence>
<dbReference type="EMBL" id="NXIB02000109">
    <property type="protein sequence ID" value="PHX54309.1"/>
    <property type="molecule type" value="Genomic_DNA"/>
</dbReference>
<organism evidence="3 4">
    <name type="scientific">Tychonema bourrellyi FEM_GT703</name>
    <dbReference type="NCBI Taxonomy" id="2040638"/>
    <lineage>
        <taxon>Bacteria</taxon>
        <taxon>Bacillati</taxon>
        <taxon>Cyanobacteriota</taxon>
        <taxon>Cyanophyceae</taxon>
        <taxon>Oscillatoriophycideae</taxon>
        <taxon>Oscillatoriales</taxon>
        <taxon>Microcoleaceae</taxon>
        <taxon>Tychonema</taxon>
    </lineage>
</organism>
<evidence type="ECO:0000256" key="1">
    <source>
        <dbReference type="SAM" id="Coils"/>
    </source>
</evidence>
<dbReference type="SUPFAM" id="SSF56112">
    <property type="entry name" value="Protein kinase-like (PK-like)"/>
    <property type="match status" value="1"/>
</dbReference>
<keyword evidence="1" id="KW-0175">Coiled coil</keyword>
<dbReference type="InterPro" id="IPR011009">
    <property type="entry name" value="Kinase-like_dom_sf"/>
</dbReference>
<evidence type="ECO:0000256" key="2">
    <source>
        <dbReference type="SAM" id="MobiDB-lite"/>
    </source>
</evidence>
<feature type="compositionally biased region" description="Polar residues" evidence="2">
    <location>
        <begin position="381"/>
        <end position="409"/>
    </location>
</feature>
<feature type="region of interest" description="Disordered" evidence="2">
    <location>
        <begin position="311"/>
        <end position="421"/>
    </location>
</feature>
<gene>
    <name evidence="3" type="ORF">CP500_016880</name>
</gene>
<keyword evidence="4" id="KW-1185">Reference proteome</keyword>
<dbReference type="InterPro" id="IPR009380">
    <property type="entry name" value="DUF1036"/>
</dbReference>
<dbReference type="Pfam" id="PF06282">
    <property type="entry name" value="DUF1036"/>
    <property type="match status" value="1"/>
</dbReference>
<proteinExistence type="predicted"/>
<feature type="coiled-coil region" evidence="1">
    <location>
        <begin position="498"/>
        <end position="553"/>
    </location>
</feature>
<feature type="compositionally biased region" description="Low complexity" evidence="2">
    <location>
        <begin position="327"/>
        <end position="380"/>
    </location>
</feature>
<feature type="compositionally biased region" description="Low complexity" evidence="2">
    <location>
        <begin position="410"/>
        <end position="420"/>
    </location>
</feature>